<feature type="region of interest" description="Disordered" evidence="1">
    <location>
        <begin position="329"/>
        <end position="357"/>
    </location>
</feature>
<evidence type="ECO:0000256" key="2">
    <source>
        <dbReference type="SAM" id="Phobius"/>
    </source>
</evidence>
<name>W8KUW5_9GAMM</name>
<feature type="transmembrane region" description="Helical" evidence="2">
    <location>
        <begin position="83"/>
        <end position="105"/>
    </location>
</feature>
<dbReference type="AlphaFoldDB" id="W8KUW5"/>
<keyword evidence="2" id="KW-0472">Membrane</keyword>
<feature type="compositionally biased region" description="Pro residues" evidence="1">
    <location>
        <begin position="336"/>
        <end position="346"/>
    </location>
</feature>
<dbReference type="HOGENOM" id="CLU_044847_0_0_6"/>
<proteinExistence type="predicted"/>
<dbReference type="OrthoDB" id="6210861at2"/>
<feature type="transmembrane region" description="Helical" evidence="2">
    <location>
        <begin position="228"/>
        <end position="253"/>
    </location>
</feature>
<reference evidence="3 4" key="1">
    <citation type="journal article" date="2014" name="J Genomics">
        <title>Draft Genome Sequence of the Extremely Halophilic Phototrophic Purple Sulfur Bacterium Halorhodospira halochloris.</title>
        <authorList>
            <person name="Singh K.S."/>
            <person name="Kirksey J."/>
            <person name="Hoff W.D."/>
            <person name="Deole R."/>
        </authorList>
    </citation>
    <scope>NUCLEOTIDE SEQUENCE [LARGE SCALE GENOMIC DNA]</scope>
    <source>
        <strain evidence="3 4">A</strain>
    </source>
</reference>
<evidence type="ECO:0000313" key="4">
    <source>
        <dbReference type="Proteomes" id="UP000019442"/>
    </source>
</evidence>
<evidence type="ECO:0008006" key="5">
    <source>
        <dbReference type="Google" id="ProtNLM"/>
    </source>
</evidence>
<keyword evidence="2" id="KW-1133">Transmembrane helix</keyword>
<dbReference type="KEGG" id="hhc:M911_09685"/>
<dbReference type="PATRIC" id="fig|1354791.3.peg.2384"/>
<dbReference type="Proteomes" id="UP000019442">
    <property type="component" value="Chromosome"/>
</dbReference>
<reference evidence="4" key="2">
    <citation type="submission" date="2014-02" db="EMBL/GenBank/DDBJ databases">
        <title>Draft Genome Sequence of extremely halophilic bacteria Halorhodospira halochloris.</title>
        <authorList>
            <person name="Singh K.S."/>
        </authorList>
    </citation>
    <scope>NUCLEOTIDE SEQUENCE [LARGE SCALE GENOMIC DNA]</scope>
    <source>
        <strain evidence="4">A</strain>
    </source>
</reference>
<evidence type="ECO:0000256" key="1">
    <source>
        <dbReference type="SAM" id="MobiDB-lite"/>
    </source>
</evidence>
<dbReference type="Pfam" id="PF11067">
    <property type="entry name" value="DUF2868"/>
    <property type="match status" value="1"/>
</dbReference>
<organism evidence="3 4">
    <name type="scientific">Ectothiorhodospira haloalkaliphila</name>
    <dbReference type="NCBI Taxonomy" id="421628"/>
    <lineage>
        <taxon>Bacteria</taxon>
        <taxon>Pseudomonadati</taxon>
        <taxon>Pseudomonadota</taxon>
        <taxon>Gammaproteobacteria</taxon>
        <taxon>Chromatiales</taxon>
        <taxon>Ectothiorhodospiraceae</taxon>
        <taxon>Ectothiorhodospira</taxon>
    </lineage>
</organism>
<feature type="transmembrane region" description="Helical" evidence="2">
    <location>
        <begin position="198"/>
        <end position="216"/>
    </location>
</feature>
<dbReference type="InterPro" id="IPR021296">
    <property type="entry name" value="DUF2868"/>
</dbReference>
<dbReference type="RefSeq" id="WP_025281833.1">
    <property type="nucleotide sequence ID" value="NZ_CP007268.1"/>
</dbReference>
<sequence length="506" mass="54797">MDKPARTQPDVPSKPLFRQRLVAEAVRIHEDREGRVIDDAMAWKVGRETSGDLEARVLARAAATRLGARVEDALQGVSRLGTWMGILALLLAGLLGVGAAGASLGAPLMDDASRINIFWALGSLLGVQTLLLLLWLLVMLLLPRAGGGLLGHGVLGAGGGLARWLSRAQAHELAVRALLNLLGRGGLARWSAGTVTHLLWAAFGAGALLMCIWSLSVRQYDFAWGTTLLSEAHFITLIHTLGALPAWVGIPVPDEELIRASRLGVSEGADGRIAWSGFLLGSLLFYGLLPRVLLGLLCLGLARRSAARTHVDLSAPGYARLAPRLQPDHHRLGVIDPPPAPPPPGHAPQERRDTRDTSTPMALVGFELEHARDHWIQNTRHPRCIPLGQVDDRHTRRDILAALAAQDPAPSVVVVVCSLARTPDRSTEGFLADLRSRTTAPVWLLLDEARIAREREVDLAARYRAWQALSERASLDRLLPDDPGQADHRDARILLDAFDPTKDHAS</sequence>
<feature type="transmembrane region" description="Helical" evidence="2">
    <location>
        <begin position="117"/>
        <end position="142"/>
    </location>
</feature>
<evidence type="ECO:0000313" key="3">
    <source>
        <dbReference type="EMBL" id="AHK79376.1"/>
    </source>
</evidence>
<keyword evidence="4" id="KW-1185">Reference proteome</keyword>
<feature type="transmembrane region" description="Helical" evidence="2">
    <location>
        <begin position="273"/>
        <end position="299"/>
    </location>
</feature>
<dbReference type="EMBL" id="CP007268">
    <property type="protein sequence ID" value="AHK79376.1"/>
    <property type="molecule type" value="Genomic_DNA"/>
</dbReference>
<keyword evidence="2" id="KW-0812">Transmembrane</keyword>
<protein>
    <recommendedName>
        <fullName evidence="5">DUF2868 domain-containing protein</fullName>
    </recommendedName>
</protein>
<gene>
    <name evidence="3" type="ORF">M911_09685</name>
</gene>
<accession>W8KUW5</accession>